<keyword evidence="2" id="KW-1185">Reference proteome</keyword>
<dbReference type="InterPro" id="IPR037175">
    <property type="entry name" value="KFase_sf"/>
</dbReference>
<dbReference type="Gene3D" id="3.50.30.50">
    <property type="entry name" value="Putative cyclase"/>
    <property type="match status" value="1"/>
</dbReference>
<gene>
    <name evidence="1" type="ORF">HCG48_08335</name>
</gene>
<evidence type="ECO:0000313" key="2">
    <source>
        <dbReference type="Proteomes" id="UP000500857"/>
    </source>
</evidence>
<dbReference type="KEGG" id="oxy:HCG48_08335"/>
<dbReference type="PANTHER" id="PTHR31118">
    <property type="entry name" value="CYCLASE-LIKE PROTEIN 2"/>
    <property type="match status" value="1"/>
</dbReference>
<dbReference type="RefSeq" id="WP_168568740.1">
    <property type="nucleotide sequence ID" value="NZ_CP051167.1"/>
</dbReference>
<dbReference type="AlphaFoldDB" id="A0A6H1TVW1"/>
<dbReference type="PANTHER" id="PTHR31118:SF12">
    <property type="entry name" value="CYCLASE-LIKE PROTEIN 2"/>
    <property type="match status" value="1"/>
</dbReference>
<name>A0A6H1TVW1_9CYAN</name>
<dbReference type="GO" id="GO:0004061">
    <property type="term" value="F:arylformamidase activity"/>
    <property type="evidence" value="ECO:0007669"/>
    <property type="project" value="InterPro"/>
</dbReference>
<dbReference type="EMBL" id="CP051167">
    <property type="protein sequence ID" value="QIZ70585.1"/>
    <property type="molecule type" value="Genomic_DNA"/>
</dbReference>
<dbReference type="Proteomes" id="UP000500857">
    <property type="component" value="Chromosome"/>
</dbReference>
<accession>A0A6H1TVW1</accession>
<sequence length="229" mass="25120">MKQIVYSQVIHLSHPIHPEIPRWPGDPPVEFEAIAQLPEDGYYLRRFSMGEHSATHINAPNSFYTDGVGIDAYAAESLILPAVVLDWRDRAIAHPDSVVEIADILAWEALHGAIAPGSVVLLYTGWQQRWASGEQFINDRHFPGFAAETSQFLLERRQIGGVGTDTHGVDPGQDDRFATNRQILAKQGIVLENLANLDRLPPTGTTLAIGILRLQKGSGSPAAVFAFIP</sequence>
<protein>
    <submittedName>
        <fullName evidence="1">Cyclase family protein</fullName>
    </submittedName>
</protein>
<proteinExistence type="predicted"/>
<dbReference type="SUPFAM" id="SSF102198">
    <property type="entry name" value="Putative cyclase"/>
    <property type="match status" value="1"/>
</dbReference>
<dbReference type="Pfam" id="PF04199">
    <property type="entry name" value="Cyclase"/>
    <property type="match status" value="1"/>
</dbReference>
<organism evidence="1 2">
    <name type="scientific">Oxynema aestuarii AP17</name>
    <dbReference type="NCBI Taxonomy" id="2064643"/>
    <lineage>
        <taxon>Bacteria</taxon>
        <taxon>Bacillati</taxon>
        <taxon>Cyanobacteriota</taxon>
        <taxon>Cyanophyceae</taxon>
        <taxon>Oscillatoriophycideae</taxon>
        <taxon>Oscillatoriales</taxon>
        <taxon>Oscillatoriaceae</taxon>
        <taxon>Oxynema</taxon>
        <taxon>Oxynema aestuarii</taxon>
    </lineage>
</organism>
<reference evidence="1 2" key="1">
    <citation type="submission" date="2020-04" db="EMBL/GenBank/DDBJ databases">
        <authorList>
            <person name="Basu S."/>
            <person name="Maruthanayagam V."/>
            <person name="Chakraborty S."/>
            <person name="Pramanik A."/>
            <person name="Mukherjee J."/>
            <person name="Brink B."/>
        </authorList>
    </citation>
    <scope>NUCLEOTIDE SEQUENCE [LARGE SCALE GENOMIC DNA]</scope>
    <source>
        <strain evidence="1 2">AP17</strain>
    </source>
</reference>
<dbReference type="InterPro" id="IPR007325">
    <property type="entry name" value="KFase/CYL"/>
</dbReference>
<dbReference type="GO" id="GO:0019441">
    <property type="term" value="P:L-tryptophan catabolic process to kynurenine"/>
    <property type="evidence" value="ECO:0007669"/>
    <property type="project" value="InterPro"/>
</dbReference>
<evidence type="ECO:0000313" key="1">
    <source>
        <dbReference type="EMBL" id="QIZ70585.1"/>
    </source>
</evidence>